<evidence type="ECO:0000313" key="2">
    <source>
        <dbReference type="EMBL" id="KUL01226.1"/>
    </source>
</evidence>
<gene>
    <name evidence="2" type="ORF">XE10_1112</name>
</gene>
<dbReference type="PATRIC" id="fig|2198.3.peg.982"/>
<dbReference type="AlphaFoldDB" id="A0A101ITR6"/>
<accession>A0A101ITR6</accession>
<dbReference type="InterPro" id="IPR038078">
    <property type="entry name" value="PhoU-like_sf"/>
</dbReference>
<dbReference type="PANTHER" id="PTHR37298">
    <property type="entry name" value="UPF0111 PROTEIN YKAA"/>
    <property type="match status" value="1"/>
</dbReference>
<comment type="caution">
    <text evidence="2">The sequence shown here is derived from an EMBL/GenBank/DDBJ whole genome shotgun (WGS) entry which is preliminary data.</text>
</comment>
<dbReference type="Pfam" id="PF01865">
    <property type="entry name" value="PhoU_div"/>
    <property type="match status" value="1"/>
</dbReference>
<comment type="similarity">
    <text evidence="1">Belongs to the UPF0111 family.</text>
</comment>
<dbReference type="EMBL" id="LGHE01000116">
    <property type="protein sequence ID" value="KUL01226.1"/>
    <property type="molecule type" value="Genomic_DNA"/>
</dbReference>
<proteinExistence type="inferred from homology"/>
<dbReference type="Gene3D" id="1.20.58.220">
    <property type="entry name" value="Phosphate transport system protein phou homolog 2, domain 2"/>
    <property type="match status" value="1"/>
</dbReference>
<dbReference type="PANTHER" id="PTHR37298:SF1">
    <property type="entry name" value="UPF0111 PROTEIN YKAA"/>
    <property type="match status" value="1"/>
</dbReference>
<name>A0A101ITR6_9EURY</name>
<dbReference type="Proteomes" id="UP000054598">
    <property type="component" value="Unassembled WGS sequence"/>
</dbReference>
<protein>
    <recommendedName>
        <fullName evidence="4">Phosphate transport regulator</fullName>
    </recommendedName>
</protein>
<evidence type="ECO:0000313" key="3">
    <source>
        <dbReference type="Proteomes" id="UP000054598"/>
    </source>
</evidence>
<dbReference type="InterPro" id="IPR018445">
    <property type="entry name" value="Put_Phosphate_transp_reg"/>
</dbReference>
<evidence type="ECO:0008006" key="4">
    <source>
        <dbReference type="Google" id="ProtNLM"/>
    </source>
</evidence>
<sequence length="189" mass="21580">MARTVVSAADLLVEFVENYENVKEQCHRMKQIEHQGDEITHEIYEQLNRTFITPLEPEEISRLASALDDILDYIDGTAQQMYSYGITKTDDSMIELAKLIQLSVVEIEKAVNNIRSVKNPSLIEERCIEVNRLENVADNVLGHAIRDLFKTEDAITIIKLKDIYENLEMATDKCEDVANVLSDIAIRHS</sequence>
<reference evidence="3" key="1">
    <citation type="journal article" date="2015" name="MBio">
        <title>Genome-Resolved Metagenomic Analysis Reveals Roles for Candidate Phyla and Other Microbial Community Members in Biogeochemical Transformations in Oil Reservoirs.</title>
        <authorList>
            <person name="Hu P."/>
            <person name="Tom L."/>
            <person name="Singh A."/>
            <person name="Thomas B.C."/>
            <person name="Baker B.J."/>
            <person name="Piceno Y.M."/>
            <person name="Andersen G.L."/>
            <person name="Banfield J.F."/>
        </authorList>
    </citation>
    <scope>NUCLEOTIDE SEQUENCE [LARGE SCALE GENOMIC DNA]</scope>
</reference>
<dbReference type="InterPro" id="IPR052912">
    <property type="entry name" value="UPF0111_domain"/>
</dbReference>
<organism evidence="2 3">
    <name type="scientific">Methanoculleus marisnigri</name>
    <dbReference type="NCBI Taxonomy" id="2198"/>
    <lineage>
        <taxon>Archaea</taxon>
        <taxon>Methanobacteriati</taxon>
        <taxon>Methanobacteriota</taxon>
        <taxon>Stenosarchaea group</taxon>
        <taxon>Methanomicrobia</taxon>
        <taxon>Methanomicrobiales</taxon>
        <taxon>Methanomicrobiaceae</taxon>
        <taxon>Methanoculleus</taxon>
    </lineage>
</organism>
<evidence type="ECO:0000256" key="1">
    <source>
        <dbReference type="ARBA" id="ARBA00008591"/>
    </source>
</evidence>